<evidence type="ECO:0000256" key="1">
    <source>
        <dbReference type="SAM" id="MobiDB-lite"/>
    </source>
</evidence>
<dbReference type="RefSeq" id="YP_009808013.1">
    <property type="nucleotide sequence ID" value="NC_048034.1"/>
</dbReference>
<reference evidence="2 3" key="1">
    <citation type="journal article" date="2010" name="ISME J.">
        <title>Metagenome of the Mediterranean deep chlorophyll maximum studied by direct and fosmid library 454 pyrosequencing.</title>
        <authorList>
            <person name="Ghai R."/>
            <person name="Martin-Cuadrado A.B."/>
            <person name="Molto A.G."/>
            <person name="Heredia I.G."/>
            <person name="Cabrera R."/>
            <person name="Martin J."/>
            <person name="Verdu M."/>
            <person name="Deschamps P."/>
            <person name="Moreira D."/>
            <person name="Lopez-Garcia P."/>
            <person name="Mira A."/>
            <person name="Rodriguez-Valera F."/>
        </authorList>
    </citation>
    <scope>NUCLEOTIDE SEQUENCE [LARGE SCALE GENOMIC DNA]</scope>
</reference>
<dbReference type="Proteomes" id="UP000515342">
    <property type="component" value="Segment"/>
</dbReference>
<dbReference type="KEGG" id="vg:54998907"/>
<sequence>MDSFMQAQNNVRSFTRDEHKVTDDHREEMLSYGQYATARALAAAIYEAGLLPEDLMIAMQDHLKDIEA</sequence>
<name>D6PIF6_9CAUD</name>
<feature type="region of interest" description="Disordered" evidence="1">
    <location>
        <begin position="1"/>
        <end position="25"/>
    </location>
</feature>
<keyword evidence="3" id="KW-1185">Reference proteome</keyword>
<organism evidence="2 3">
    <name type="scientific">uncultured phage MedDCM-OCT-S08-C41</name>
    <dbReference type="NCBI Taxonomy" id="743578"/>
    <lineage>
        <taxon>Viruses</taxon>
        <taxon>Duplodnaviria</taxon>
        <taxon>Heunggongvirae</taxon>
        <taxon>Uroviricota</taxon>
        <taxon>Caudoviricetes</taxon>
        <taxon>Autographivirales</taxon>
        <taxon>Powvirus</taxon>
        <taxon>Powvirus S08C41</taxon>
    </lineage>
</organism>
<proteinExistence type="predicted"/>
<protein>
    <submittedName>
        <fullName evidence="2">Uncharacterized protein</fullName>
    </submittedName>
</protein>
<feature type="compositionally biased region" description="Basic and acidic residues" evidence="1">
    <location>
        <begin position="14"/>
        <end position="25"/>
    </location>
</feature>
<accession>D6PIF6</accession>
<evidence type="ECO:0000313" key="2">
    <source>
        <dbReference type="EMBL" id="ADD95507.1"/>
    </source>
</evidence>
<feature type="compositionally biased region" description="Polar residues" evidence="1">
    <location>
        <begin position="1"/>
        <end position="13"/>
    </location>
</feature>
<evidence type="ECO:0000313" key="3">
    <source>
        <dbReference type="Proteomes" id="UP000515342"/>
    </source>
</evidence>
<dbReference type="GeneID" id="54998907"/>
<dbReference type="EMBL" id="GU943073">
    <property type="protein sequence ID" value="ADD95507.1"/>
    <property type="molecule type" value="Genomic_DNA"/>
</dbReference>